<comment type="subcellular location">
    <subcellularLocation>
        <location evidence="1 10">Cell membrane</location>
        <topology evidence="1 10">Multi-pass membrane protein</topology>
    </subcellularLocation>
</comment>
<evidence type="ECO:0000256" key="4">
    <source>
        <dbReference type="ARBA" id="ARBA00022989"/>
    </source>
</evidence>
<keyword evidence="4 10" id="KW-1133">Transmembrane helix</keyword>
<dbReference type="GO" id="GO:0140114">
    <property type="term" value="P:cellular detoxification of fluoride"/>
    <property type="evidence" value="ECO:0007669"/>
    <property type="project" value="UniProtKB-UniRule"/>
</dbReference>
<evidence type="ECO:0000256" key="10">
    <source>
        <dbReference type="HAMAP-Rule" id="MF_00454"/>
    </source>
</evidence>
<dbReference type="GO" id="GO:0062054">
    <property type="term" value="F:fluoride channel activity"/>
    <property type="evidence" value="ECO:0007669"/>
    <property type="project" value="UniProtKB-UniRule"/>
</dbReference>
<keyword evidence="10" id="KW-0479">Metal-binding</keyword>
<feature type="transmembrane region" description="Helical" evidence="10">
    <location>
        <begin position="128"/>
        <end position="154"/>
    </location>
</feature>
<keyword evidence="2 10" id="KW-1003">Cell membrane</keyword>
<feature type="transmembrane region" description="Helical" evidence="10">
    <location>
        <begin position="63"/>
        <end position="84"/>
    </location>
</feature>
<evidence type="ECO:0000256" key="7">
    <source>
        <dbReference type="ARBA" id="ARBA00035120"/>
    </source>
</evidence>
<dbReference type="HAMAP" id="MF_00454">
    <property type="entry name" value="FluC"/>
    <property type="match status" value="1"/>
</dbReference>
<evidence type="ECO:0000313" key="12">
    <source>
        <dbReference type="Proteomes" id="UP000244893"/>
    </source>
</evidence>
<proteinExistence type="inferred from homology"/>
<evidence type="ECO:0000256" key="6">
    <source>
        <dbReference type="ARBA" id="ARBA00023303"/>
    </source>
</evidence>
<keyword evidence="10" id="KW-0813">Transport</keyword>
<accession>A0A2V1HPE7</accession>
<dbReference type="AlphaFoldDB" id="A0A2V1HPE7"/>
<dbReference type="PANTHER" id="PTHR28259:SF1">
    <property type="entry name" value="FLUORIDE EXPORT PROTEIN 1-RELATED"/>
    <property type="match status" value="1"/>
</dbReference>
<comment type="caution">
    <text evidence="11">The sequence shown here is derived from an EMBL/GenBank/DDBJ whole genome shotgun (WGS) entry which is preliminary data.</text>
</comment>
<evidence type="ECO:0000256" key="3">
    <source>
        <dbReference type="ARBA" id="ARBA00022692"/>
    </source>
</evidence>
<sequence>MPPDPAGREPSGELPLDSDLGAAADRPLHVRPAALALVALGGVVGTGVRAALTEAFPTAGFPWTVFVVNLVGSFALGALLEGLVRRGDDSGRRRTVRLLVGTGMIGGFTTYSAFALDAALLFRTGDAATAIAYLAATVLIGAVATWAGIVVASLHRAGSEGAR</sequence>
<evidence type="ECO:0000256" key="1">
    <source>
        <dbReference type="ARBA" id="ARBA00004651"/>
    </source>
</evidence>
<dbReference type="Pfam" id="PF02537">
    <property type="entry name" value="CRCB"/>
    <property type="match status" value="1"/>
</dbReference>
<keyword evidence="12" id="KW-1185">Reference proteome</keyword>
<dbReference type="GO" id="GO:0005886">
    <property type="term" value="C:plasma membrane"/>
    <property type="evidence" value="ECO:0007669"/>
    <property type="project" value="UniProtKB-SubCell"/>
</dbReference>
<dbReference type="EMBL" id="QEOP01000004">
    <property type="protein sequence ID" value="PVZ93482.1"/>
    <property type="molecule type" value="Genomic_DNA"/>
</dbReference>
<dbReference type="GO" id="GO:0046872">
    <property type="term" value="F:metal ion binding"/>
    <property type="evidence" value="ECO:0007669"/>
    <property type="project" value="UniProtKB-KW"/>
</dbReference>
<dbReference type="Proteomes" id="UP000244893">
    <property type="component" value="Unassembled WGS sequence"/>
</dbReference>
<comment type="similarity">
    <text evidence="7 10">Belongs to the fluoride channel Fluc/FEX (TC 1.A.43) family.</text>
</comment>
<keyword evidence="3 10" id="KW-0812">Transmembrane</keyword>
<name>A0A2V1HPE7_9MICO</name>
<organism evidence="11 12">
    <name type="scientific">Amnibacterium flavum</name>
    <dbReference type="NCBI Taxonomy" id="2173173"/>
    <lineage>
        <taxon>Bacteria</taxon>
        <taxon>Bacillati</taxon>
        <taxon>Actinomycetota</taxon>
        <taxon>Actinomycetes</taxon>
        <taxon>Micrococcales</taxon>
        <taxon>Microbacteriaceae</taxon>
        <taxon>Amnibacterium</taxon>
    </lineage>
</organism>
<evidence type="ECO:0000256" key="2">
    <source>
        <dbReference type="ARBA" id="ARBA00022475"/>
    </source>
</evidence>
<comment type="function">
    <text evidence="9 10">Fluoride-specific ion channel. Important for reducing fluoride concentration in the cell, thus reducing its toxicity.</text>
</comment>
<feature type="transmembrane region" description="Helical" evidence="10">
    <location>
        <begin position="33"/>
        <end position="51"/>
    </location>
</feature>
<dbReference type="OrthoDB" id="4408652at2"/>
<evidence type="ECO:0000256" key="5">
    <source>
        <dbReference type="ARBA" id="ARBA00023136"/>
    </source>
</evidence>
<gene>
    <name evidence="10" type="primary">fluC</name>
    <name evidence="10" type="synonym">crcB</name>
    <name evidence="11" type="ORF">DDQ50_15805</name>
</gene>
<feature type="transmembrane region" description="Helical" evidence="10">
    <location>
        <begin position="96"/>
        <end position="116"/>
    </location>
</feature>
<feature type="binding site" evidence="10">
    <location>
        <position position="109"/>
    </location>
    <ligand>
        <name>Na(+)</name>
        <dbReference type="ChEBI" id="CHEBI:29101"/>
        <note>structural</note>
    </ligand>
</feature>
<evidence type="ECO:0000313" key="11">
    <source>
        <dbReference type="EMBL" id="PVZ93482.1"/>
    </source>
</evidence>
<comment type="catalytic activity">
    <reaction evidence="8">
        <text>fluoride(in) = fluoride(out)</text>
        <dbReference type="Rhea" id="RHEA:76159"/>
        <dbReference type="ChEBI" id="CHEBI:17051"/>
    </reaction>
    <physiologicalReaction direction="left-to-right" evidence="8">
        <dbReference type="Rhea" id="RHEA:76160"/>
    </physiologicalReaction>
</comment>
<keyword evidence="10" id="KW-0915">Sodium</keyword>
<dbReference type="InterPro" id="IPR003691">
    <property type="entry name" value="FluC"/>
</dbReference>
<evidence type="ECO:0000256" key="9">
    <source>
        <dbReference type="ARBA" id="ARBA00049940"/>
    </source>
</evidence>
<keyword evidence="6 10" id="KW-0407">Ion channel</keyword>
<reference evidence="11 12" key="1">
    <citation type="submission" date="2018-05" db="EMBL/GenBank/DDBJ databases">
        <title>Amnibacterium sp. M8JJ-5, whole genome shotgun sequence.</title>
        <authorList>
            <person name="Tuo L."/>
        </authorList>
    </citation>
    <scope>NUCLEOTIDE SEQUENCE [LARGE SCALE GENOMIC DNA]</scope>
    <source>
        <strain evidence="11 12">M8JJ-5</strain>
    </source>
</reference>
<comment type="activity regulation">
    <text evidence="10">Na(+) is not transported, but it plays an essential structural role and its presence is essential for fluoride channel function.</text>
</comment>
<evidence type="ECO:0000256" key="8">
    <source>
        <dbReference type="ARBA" id="ARBA00035585"/>
    </source>
</evidence>
<protein>
    <recommendedName>
        <fullName evidence="10">Fluoride-specific ion channel FluC</fullName>
    </recommendedName>
</protein>
<dbReference type="PANTHER" id="PTHR28259">
    <property type="entry name" value="FLUORIDE EXPORT PROTEIN 1-RELATED"/>
    <property type="match status" value="1"/>
</dbReference>
<keyword evidence="5 10" id="KW-0472">Membrane</keyword>
<keyword evidence="10" id="KW-0406">Ion transport</keyword>
<feature type="binding site" evidence="10">
    <location>
        <position position="106"/>
    </location>
    <ligand>
        <name>Na(+)</name>
        <dbReference type="ChEBI" id="CHEBI:29101"/>
        <note>structural</note>
    </ligand>
</feature>